<dbReference type="EMBL" id="CM029054">
    <property type="protein sequence ID" value="KAG2535607.1"/>
    <property type="molecule type" value="Genomic_DNA"/>
</dbReference>
<evidence type="ECO:0000256" key="3">
    <source>
        <dbReference type="PROSITE-ProRule" id="PRU01191"/>
    </source>
</evidence>
<gene>
    <name evidence="5" type="ORF">PVAP13_9NG126900</name>
</gene>
<evidence type="ECO:0000313" key="5">
    <source>
        <dbReference type="EMBL" id="KAG2535607.1"/>
    </source>
</evidence>
<comment type="caution">
    <text evidence="5">The sequence shown here is derived from an EMBL/GenBank/DDBJ whole genome shotgun (WGS) entry which is preliminary data.</text>
</comment>
<evidence type="ECO:0000256" key="2">
    <source>
        <dbReference type="ARBA" id="ARBA00023163"/>
    </source>
</evidence>
<feature type="region of interest" description="Leucine repeat II (LRII)" evidence="3">
    <location>
        <begin position="343"/>
        <end position="375"/>
    </location>
</feature>
<dbReference type="InterPro" id="IPR005202">
    <property type="entry name" value="TF_GRAS"/>
</dbReference>
<feature type="region of interest" description="SAW" evidence="3">
    <location>
        <begin position="478"/>
        <end position="556"/>
    </location>
</feature>
<dbReference type="PROSITE" id="PS50985">
    <property type="entry name" value="GRAS"/>
    <property type="match status" value="1"/>
</dbReference>
<accession>A0A8T0MES7</accession>
<keyword evidence="1" id="KW-0805">Transcription regulation</keyword>
<dbReference type="Pfam" id="PF03514">
    <property type="entry name" value="GRAS"/>
    <property type="match status" value="1"/>
</dbReference>
<name>A0A8T0MES7_PANVG</name>
<organism evidence="5 6">
    <name type="scientific">Panicum virgatum</name>
    <name type="common">Blackwell switchgrass</name>
    <dbReference type="NCBI Taxonomy" id="38727"/>
    <lineage>
        <taxon>Eukaryota</taxon>
        <taxon>Viridiplantae</taxon>
        <taxon>Streptophyta</taxon>
        <taxon>Embryophyta</taxon>
        <taxon>Tracheophyta</taxon>
        <taxon>Spermatophyta</taxon>
        <taxon>Magnoliopsida</taxon>
        <taxon>Liliopsida</taxon>
        <taxon>Poales</taxon>
        <taxon>Poaceae</taxon>
        <taxon>PACMAD clade</taxon>
        <taxon>Panicoideae</taxon>
        <taxon>Panicodae</taxon>
        <taxon>Paniceae</taxon>
        <taxon>Panicinae</taxon>
        <taxon>Panicum</taxon>
        <taxon>Panicum sect. Hiantes</taxon>
    </lineage>
</organism>
<sequence length="586" mass="63744">MAYMCADSGNLMAIAQQVIQQQQQQQQQQHHHHHLPPPPMQLPPRQAPQMPTAPAPLHGQIPAAALPYAGGAWAHSEHFFSDTFVGASAADAVFSDLAAAADFDSDVWMDSFIGDPPFADSDLDRLIFTTPPPPIPVPAPAAPPVDVAAQPEAAAPAPLPQPAAVAAPAACSSSSSLDASCSEPVLQSLLACSRTAAADPALAAVELVKVRAAASDDGDPAERVAFYFADALARRLACGGGAQPSTASDARFVSDELTLCYKTLNDACPYSKFAHLTANQAILEATGTATKIHIVDFGIVQGIQWAALLQALATRPEGKPSRVRISGVPSPYLGPKPAASLAATSARLRDFAKLLGVDFQFVPLLRPVHELDRSDFSVEPDEAVAVNFMLQLYHLLGDSDERVRRVLRLAKSLRPSVVTLGEYEISLNRAGFVDRFANALCYYKPVFESLDVAMARDSPERVRVERCMFGERIRRAVGPEEGVERTDRMAASREWQTLMEWCGFEPVKLSNYARSQADFLLWNYDAKYKYSLVELPPAFLSLAWEKRPLLTVSAWRAKIATHLHDFCAFELANILCFRERDLSARC</sequence>
<keyword evidence="2" id="KW-0804">Transcription</keyword>
<feature type="region of interest" description="Disordered" evidence="4">
    <location>
        <begin position="18"/>
        <end position="58"/>
    </location>
</feature>
<evidence type="ECO:0000256" key="1">
    <source>
        <dbReference type="ARBA" id="ARBA00023015"/>
    </source>
</evidence>
<reference evidence="5" key="1">
    <citation type="submission" date="2020-05" db="EMBL/GenBank/DDBJ databases">
        <title>WGS assembly of Panicum virgatum.</title>
        <authorList>
            <person name="Lovell J.T."/>
            <person name="Jenkins J."/>
            <person name="Shu S."/>
            <person name="Juenger T.E."/>
            <person name="Schmutz J."/>
        </authorList>
    </citation>
    <scope>NUCLEOTIDE SEQUENCE</scope>
    <source>
        <strain evidence="5">AP13</strain>
    </source>
</reference>
<evidence type="ECO:0000256" key="4">
    <source>
        <dbReference type="SAM" id="MobiDB-lite"/>
    </source>
</evidence>
<feature type="region of interest" description="PFYRE" evidence="3">
    <location>
        <begin position="384"/>
        <end position="475"/>
    </location>
</feature>
<keyword evidence="6" id="KW-1185">Reference proteome</keyword>
<dbReference type="AlphaFoldDB" id="A0A8T0MES7"/>
<feature type="short sequence motif" description="LXXLL motif" evidence="3">
    <location>
        <begin position="392"/>
        <end position="396"/>
    </location>
</feature>
<feature type="compositionally biased region" description="Pro residues" evidence="4">
    <location>
        <begin position="36"/>
        <end position="54"/>
    </location>
</feature>
<comment type="caution">
    <text evidence="3">Lacks conserved residue(s) required for the propagation of feature annotation.</text>
</comment>
<evidence type="ECO:0008006" key="7">
    <source>
        <dbReference type="Google" id="ProtNLM"/>
    </source>
</evidence>
<feature type="short sequence motif" description="VHIID" evidence="3">
    <location>
        <begin position="292"/>
        <end position="296"/>
    </location>
</feature>
<dbReference type="PANTHER" id="PTHR31636">
    <property type="entry name" value="OSJNBA0084A10.13 PROTEIN-RELATED"/>
    <property type="match status" value="1"/>
</dbReference>
<dbReference type="OrthoDB" id="1890360at2759"/>
<comment type="similarity">
    <text evidence="3">Belongs to the GRAS family.</text>
</comment>
<evidence type="ECO:0000313" key="6">
    <source>
        <dbReference type="Proteomes" id="UP000823388"/>
    </source>
</evidence>
<proteinExistence type="inferred from homology"/>
<protein>
    <recommendedName>
        <fullName evidence="7">Scarecrow-like protein 4</fullName>
    </recommendedName>
</protein>
<dbReference type="Proteomes" id="UP000823388">
    <property type="component" value="Chromosome 9N"/>
</dbReference>
<feature type="compositionally biased region" description="Low complexity" evidence="4">
    <location>
        <begin position="18"/>
        <end position="28"/>
    </location>
</feature>